<feature type="region of interest" description="Disordered" evidence="1">
    <location>
        <begin position="90"/>
        <end position="122"/>
    </location>
</feature>
<comment type="caution">
    <text evidence="3">The sequence shown here is derived from an EMBL/GenBank/DDBJ whole genome shotgun (WGS) entry which is preliminary data.</text>
</comment>
<feature type="region of interest" description="Disordered" evidence="1">
    <location>
        <begin position="133"/>
        <end position="152"/>
    </location>
</feature>
<organism evidence="3 4">
    <name type="scientific">Candidatus Lambdaproteobacteria bacterium RIFOXYD2_FULL_56_26</name>
    <dbReference type="NCBI Taxonomy" id="1817773"/>
    <lineage>
        <taxon>Bacteria</taxon>
        <taxon>Pseudomonadati</taxon>
        <taxon>Pseudomonadota</taxon>
        <taxon>Candidatus Lambdaproteobacteria</taxon>
    </lineage>
</organism>
<evidence type="ECO:0000313" key="3">
    <source>
        <dbReference type="EMBL" id="OGH02105.1"/>
    </source>
</evidence>
<gene>
    <name evidence="3" type="ORF">A2557_05350</name>
</gene>
<protein>
    <recommendedName>
        <fullName evidence="2">J domain-containing protein</fullName>
    </recommendedName>
</protein>
<dbReference type="InterPro" id="IPR036869">
    <property type="entry name" value="J_dom_sf"/>
</dbReference>
<evidence type="ECO:0000259" key="2">
    <source>
        <dbReference type="PROSITE" id="PS50076"/>
    </source>
</evidence>
<dbReference type="Gene3D" id="1.10.287.110">
    <property type="entry name" value="DnaJ domain"/>
    <property type="match status" value="1"/>
</dbReference>
<proteinExistence type="predicted"/>
<dbReference type="EMBL" id="MFNF01000025">
    <property type="protein sequence ID" value="OGH02105.1"/>
    <property type="molecule type" value="Genomic_DNA"/>
</dbReference>
<dbReference type="AlphaFoldDB" id="A0A1F6GVE3"/>
<dbReference type="InterPro" id="IPR001623">
    <property type="entry name" value="DnaJ_domain"/>
</dbReference>
<sequence>MTRNPKELLEQVVITYSLKHLPCSKAECLTCLTTQGHGPYWYAHFTLAGAAKDVFLGRSFKPMDLTQILMGEILGGKKLAEVQKEEQARAYERAQAQAQLGPQESLKEQNDPNPPSAQAKTADHHIDRIGAVWRKPVLSPKPTPTAPPNQRDFEQDMALLKGAGKSENLKFIYRKLIKKYHPDQFGSNKELDQWMSLINGTYHQLLAARR</sequence>
<dbReference type="SUPFAM" id="SSF46565">
    <property type="entry name" value="Chaperone J-domain"/>
    <property type="match status" value="1"/>
</dbReference>
<dbReference type="InterPro" id="IPR046738">
    <property type="entry name" value="DUF6788"/>
</dbReference>
<dbReference type="Pfam" id="PF20586">
    <property type="entry name" value="DUF6788"/>
    <property type="match status" value="1"/>
</dbReference>
<reference evidence="3 4" key="1">
    <citation type="journal article" date="2016" name="Nat. Commun.">
        <title>Thousands of microbial genomes shed light on interconnected biogeochemical processes in an aquifer system.</title>
        <authorList>
            <person name="Anantharaman K."/>
            <person name="Brown C.T."/>
            <person name="Hug L.A."/>
            <person name="Sharon I."/>
            <person name="Castelle C.J."/>
            <person name="Probst A.J."/>
            <person name="Thomas B.C."/>
            <person name="Singh A."/>
            <person name="Wilkins M.J."/>
            <person name="Karaoz U."/>
            <person name="Brodie E.L."/>
            <person name="Williams K.H."/>
            <person name="Hubbard S.S."/>
            <person name="Banfield J.F."/>
        </authorList>
    </citation>
    <scope>NUCLEOTIDE SEQUENCE [LARGE SCALE GENOMIC DNA]</scope>
</reference>
<evidence type="ECO:0000256" key="1">
    <source>
        <dbReference type="SAM" id="MobiDB-lite"/>
    </source>
</evidence>
<dbReference type="CDD" id="cd06257">
    <property type="entry name" value="DnaJ"/>
    <property type="match status" value="1"/>
</dbReference>
<name>A0A1F6GVE3_9PROT</name>
<accession>A0A1F6GVE3</accession>
<dbReference type="Proteomes" id="UP000177583">
    <property type="component" value="Unassembled WGS sequence"/>
</dbReference>
<dbReference type="PROSITE" id="PS50076">
    <property type="entry name" value="DNAJ_2"/>
    <property type="match status" value="1"/>
</dbReference>
<evidence type="ECO:0000313" key="4">
    <source>
        <dbReference type="Proteomes" id="UP000177583"/>
    </source>
</evidence>
<feature type="domain" description="J" evidence="2">
    <location>
        <begin position="152"/>
        <end position="210"/>
    </location>
</feature>